<name>A0A410W6Y2_9CORY</name>
<sequence>MFKAPKPTATHEDEGVDVPEFDIEEALSRCDARLDTMNEVLRRQEATLQELTQRNWYARITGGCAKLADLHDELINDLYLAQRAGEETEQISYLVDATRDALEAFGVGIVEVKQGDAFNPRLHRRTRVEEVSDPSLDRTVGTLRRPVHAYLFPTSDPLIVLSQAKVPVCQMRVDSEEAERKEHG</sequence>
<reference evidence="1 2" key="1">
    <citation type="submission" date="2019-01" db="EMBL/GenBank/DDBJ databases">
        <authorList>
            <person name="Ruckert C."/>
            <person name="Busche T."/>
            <person name="Kalinowski J."/>
        </authorList>
    </citation>
    <scope>NUCLEOTIDE SEQUENCE [LARGE SCALE GENOMIC DNA]</scope>
    <source>
        <strain evidence="1 2">136/3</strain>
    </source>
</reference>
<keyword evidence="2" id="KW-1185">Reference proteome</keyword>
<evidence type="ECO:0000313" key="1">
    <source>
        <dbReference type="EMBL" id="QAU51636.1"/>
    </source>
</evidence>
<protein>
    <submittedName>
        <fullName evidence="1">Uncharacterized protein</fullName>
    </submittedName>
</protein>
<evidence type="ECO:0000313" key="2">
    <source>
        <dbReference type="Proteomes" id="UP000288929"/>
    </source>
</evidence>
<dbReference type="KEGG" id="cpeg:CPELA_01685"/>
<dbReference type="Proteomes" id="UP000288929">
    <property type="component" value="Chromosome"/>
</dbReference>
<dbReference type="AlphaFoldDB" id="A0A410W6Y2"/>
<dbReference type="OrthoDB" id="3207947at2"/>
<dbReference type="EMBL" id="CP035299">
    <property type="protein sequence ID" value="QAU51636.1"/>
    <property type="molecule type" value="Genomic_DNA"/>
</dbReference>
<accession>A0A410W6Y2</accession>
<organism evidence="1 2">
    <name type="scientific">Corynebacterium pelargi</name>
    <dbReference type="NCBI Taxonomy" id="1471400"/>
    <lineage>
        <taxon>Bacteria</taxon>
        <taxon>Bacillati</taxon>
        <taxon>Actinomycetota</taxon>
        <taxon>Actinomycetes</taxon>
        <taxon>Mycobacteriales</taxon>
        <taxon>Corynebacteriaceae</taxon>
        <taxon>Corynebacterium</taxon>
    </lineage>
</organism>
<gene>
    <name evidence="1" type="ORF">CPELA_01685</name>
</gene>
<proteinExistence type="predicted"/>
<dbReference type="RefSeq" id="WP_128889198.1">
    <property type="nucleotide sequence ID" value="NZ_BMCX01000004.1"/>
</dbReference>